<evidence type="ECO:0000313" key="2">
    <source>
        <dbReference type="EMBL" id="TDC54342.1"/>
    </source>
</evidence>
<accession>A0A4R4RZB1</accession>
<evidence type="ECO:0008006" key="4">
    <source>
        <dbReference type="Google" id="ProtNLM"/>
    </source>
</evidence>
<proteinExistence type="predicted"/>
<sequence>MPEVHRRRAAGTPVVSRPWAAADIARTAPVIEALIIADAVARSGFDIHEAIGHMGHWPGVTRARWVAEHADPRAESPLETLGRFTCLQFDLPLPVCNAWVGENDPEYRVDGLWPHHRAVFEADGAVKYDNRHDAARIVARQGEREWRLRRLGLDVVRFGWDLAVRNRDELAQRFAVLLRDNAQNERPIRWWKHVPGTGAVEPEPEDWPSPGPSGIVLPGGWDR</sequence>
<dbReference type="RefSeq" id="WP_131978660.1">
    <property type="nucleotide sequence ID" value="NZ_SMKL01000004.1"/>
</dbReference>
<evidence type="ECO:0000256" key="1">
    <source>
        <dbReference type="SAM" id="MobiDB-lite"/>
    </source>
</evidence>
<comment type="caution">
    <text evidence="2">The sequence shown here is derived from an EMBL/GenBank/DDBJ whole genome shotgun (WGS) entry which is preliminary data.</text>
</comment>
<organism evidence="2 3">
    <name type="scientific">Jiangella ureilytica</name>
    <dbReference type="NCBI Taxonomy" id="2530374"/>
    <lineage>
        <taxon>Bacteria</taxon>
        <taxon>Bacillati</taxon>
        <taxon>Actinomycetota</taxon>
        <taxon>Actinomycetes</taxon>
        <taxon>Jiangellales</taxon>
        <taxon>Jiangellaceae</taxon>
        <taxon>Jiangella</taxon>
    </lineage>
</organism>
<reference evidence="2 3" key="1">
    <citation type="submission" date="2019-02" db="EMBL/GenBank/DDBJ databases">
        <title>Draft genome sequences of novel Actinobacteria.</title>
        <authorList>
            <person name="Sahin N."/>
            <person name="Ay H."/>
            <person name="Saygin H."/>
        </authorList>
    </citation>
    <scope>NUCLEOTIDE SEQUENCE [LARGE SCALE GENOMIC DNA]</scope>
    <source>
        <strain evidence="2 3">KC603</strain>
    </source>
</reference>
<keyword evidence="3" id="KW-1185">Reference proteome</keyword>
<dbReference type="EMBL" id="SMKL01000004">
    <property type="protein sequence ID" value="TDC54342.1"/>
    <property type="molecule type" value="Genomic_DNA"/>
</dbReference>
<evidence type="ECO:0000313" key="3">
    <source>
        <dbReference type="Proteomes" id="UP000295621"/>
    </source>
</evidence>
<feature type="region of interest" description="Disordered" evidence="1">
    <location>
        <begin position="199"/>
        <end position="223"/>
    </location>
</feature>
<dbReference type="OrthoDB" id="5143202at2"/>
<protein>
    <recommendedName>
        <fullName evidence="4">DUF559 domain-containing protein</fullName>
    </recommendedName>
</protein>
<dbReference type="AlphaFoldDB" id="A0A4R4RZB1"/>
<name>A0A4R4RZB1_9ACTN</name>
<gene>
    <name evidence="2" type="ORF">E1212_02550</name>
</gene>
<dbReference type="Proteomes" id="UP000295621">
    <property type="component" value="Unassembled WGS sequence"/>
</dbReference>